<name>A0A1X2GU25_9FUNG</name>
<evidence type="ECO:0000256" key="5">
    <source>
        <dbReference type="ARBA" id="ARBA00022737"/>
    </source>
</evidence>
<dbReference type="STRING" id="101127.A0A1X2GU25"/>
<reference evidence="11 12" key="1">
    <citation type="submission" date="2016-07" db="EMBL/GenBank/DDBJ databases">
        <title>Pervasive Adenine N6-methylation of Active Genes in Fungi.</title>
        <authorList>
            <consortium name="DOE Joint Genome Institute"/>
            <person name="Mondo S.J."/>
            <person name="Dannebaum R.O."/>
            <person name="Kuo R.C."/>
            <person name="Labutti K."/>
            <person name="Haridas S."/>
            <person name="Kuo A."/>
            <person name="Salamov A."/>
            <person name="Ahrendt S.R."/>
            <person name="Lipzen A."/>
            <person name="Sullivan W."/>
            <person name="Andreopoulos W.B."/>
            <person name="Clum A."/>
            <person name="Lindquist E."/>
            <person name="Daum C."/>
            <person name="Ramamoorthy G.K."/>
            <person name="Gryganskyi A."/>
            <person name="Culley D."/>
            <person name="Magnuson J.K."/>
            <person name="James T.Y."/>
            <person name="O'Malley M.A."/>
            <person name="Stajich J.E."/>
            <person name="Spatafora J.W."/>
            <person name="Visel A."/>
            <person name="Grigoriev I.V."/>
        </authorList>
    </citation>
    <scope>NUCLEOTIDE SEQUENCE [LARGE SCALE GENOMIC DNA]</scope>
    <source>
        <strain evidence="11 12">NRRL 3301</strain>
    </source>
</reference>
<protein>
    <submittedName>
        <fullName evidence="11">Mitochondrial carrier</fullName>
    </submittedName>
</protein>
<comment type="caution">
    <text evidence="11">The sequence shown here is derived from an EMBL/GenBank/DDBJ whole genome shotgun (WGS) entry which is preliminary data.</text>
</comment>
<keyword evidence="3 10" id="KW-0813">Transport</keyword>
<keyword evidence="6" id="KW-1133">Transmembrane helix</keyword>
<evidence type="ECO:0000256" key="9">
    <source>
        <dbReference type="PROSITE-ProRule" id="PRU00282"/>
    </source>
</evidence>
<comment type="subcellular location">
    <subcellularLocation>
        <location evidence="1">Mitochondrion membrane</location>
        <topology evidence="1">Multi-pass membrane protein</topology>
    </subcellularLocation>
</comment>
<evidence type="ECO:0000256" key="4">
    <source>
        <dbReference type="ARBA" id="ARBA00022692"/>
    </source>
</evidence>
<keyword evidence="4 9" id="KW-0812">Transmembrane</keyword>
<keyword evidence="5" id="KW-0677">Repeat</keyword>
<dbReference type="SUPFAM" id="SSF103506">
    <property type="entry name" value="Mitochondrial carrier"/>
    <property type="match status" value="1"/>
</dbReference>
<feature type="repeat" description="Solcar" evidence="9">
    <location>
        <begin position="121"/>
        <end position="214"/>
    </location>
</feature>
<dbReference type="AlphaFoldDB" id="A0A1X2GU25"/>
<keyword evidence="12" id="KW-1185">Reference proteome</keyword>
<comment type="similarity">
    <text evidence="2 10">Belongs to the mitochondrial carrier (TC 2.A.29) family.</text>
</comment>
<dbReference type="Proteomes" id="UP000242146">
    <property type="component" value="Unassembled WGS sequence"/>
</dbReference>
<dbReference type="Pfam" id="PF00153">
    <property type="entry name" value="Mito_carr"/>
    <property type="match status" value="3"/>
</dbReference>
<evidence type="ECO:0000313" key="12">
    <source>
        <dbReference type="Proteomes" id="UP000242146"/>
    </source>
</evidence>
<dbReference type="GO" id="GO:0022857">
    <property type="term" value="F:transmembrane transporter activity"/>
    <property type="evidence" value="ECO:0007669"/>
    <property type="project" value="TreeGrafter"/>
</dbReference>
<dbReference type="EMBL" id="MCGT01000003">
    <property type="protein sequence ID" value="ORX61532.1"/>
    <property type="molecule type" value="Genomic_DNA"/>
</dbReference>
<feature type="repeat" description="Solcar" evidence="9">
    <location>
        <begin position="224"/>
        <end position="305"/>
    </location>
</feature>
<dbReference type="InterPro" id="IPR018108">
    <property type="entry name" value="MCP_transmembrane"/>
</dbReference>
<dbReference type="Gene3D" id="1.50.40.10">
    <property type="entry name" value="Mitochondrial carrier domain"/>
    <property type="match status" value="1"/>
</dbReference>
<evidence type="ECO:0000256" key="7">
    <source>
        <dbReference type="ARBA" id="ARBA00023128"/>
    </source>
</evidence>
<evidence type="ECO:0000256" key="10">
    <source>
        <dbReference type="RuleBase" id="RU000488"/>
    </source>
</evidence>
<evidence type="ECO:0000256" key="3">
    <source>
        <dbReference type="ARBA" id="ARBA00022448"/>
    </source>
</evidence>
<evidence type="ECO:0000256" key="2">
    <source>
        <dbReference type="ARBA" id="ARBA00006375"/>
    </source>
</evidence>
<feature type="repeat" description="Solcar" evidence="9">
    <location>
        <begin position="25"/>
        <end position="107"/>
    </location>
</feature>
<dbReference type="PANTHER" id="PTHR45624:SF9">
    <property type="entry name" value="CARRIER PROTEIN, PUTATIVE (AFU_ORTHOLOGUE AFUA_4G06390)-RELATED"/>
    <property type="match status" value="1"/>
</dbReference>
<evidence type="ECO:0000256" key="1">
    <source>
        <dbReference type="ARBA" id="ARBA00004225"/>
    </source>
</evidence>
<keyword evidence="7" id="KW-0496">Mitochondrion</keyword>
<accession>A0A1X2GU25</accession>
<dbReference type="GO" id="GO:0031966">
    <property type="term" value="C:mitochondrial membrane"/>
    <property type="evidence" value="ECO:0007669"/>
    <property type="project" value="UniProtKB-SubCell"/>
</dbReference>
<proteinExistence type="inferred from homology"/>
<sequence length="310" mass="34003">MTTESIRSDPLPGLYPQPSALQHYLQANRTVIAASSAATASVLVSGPFDSVKTRMQTHHYNSMLDCFKITFQQEGTRGFFRGMIPPLITVSAIKSLSFTVYENSKAFLRSQTSLDGQSLSTLMPLATLGGACAGAWTSVFSCPLELVKIQRQLEVLMQQANGVQTVESSSLRAATQIVKRHGMFGLWNGLGCQSARDTFGTAFYFGSYETSKRLLSKNGDGKDTGPLTHFLSGGLCGMASWLLVFPVDLVKSVIQKDLMMPERKYKNARDCARVLGLYRGLSVTLVRAFPIHSLNFLVYEQVLRLIPPPS</sequence>
<dbReference type="PANTHER" id="PTHR45624">
    <property type="entry name" value="MITOCHONDRIAL BASIC AMINO ACIDS TRANSPORTER-RELATED"/>
    <property type="match status" value="1"/>
</dbReference>
<organism evidence="11 12">
    <name type="scientific">Hesseltinella vesiculosa</name>
    <dbReference type="NCBI Taxonomy" id="101127"/>
    <lineage>
        <taxon>Eukaryota</taxon>
        <taxon>Fungi</taxon>
        <taxon>Fungi incertae sedis</taxon>
        <taxon>Mucoromycota</taxon>
        <taxon>Mucoromycotina</taxon>
        <taxon>Mucoromycetes</taxon>
        <taxon>Mucorales</taxon>
        <taxon>Cunninghamellaceae</taxon>
        <taxon>Hesseltinella</taxon>
    </lineage>
</organism>
<dbReference type="PROSITE" id="PS50920">
    <property type="entry name" value="SOLCAR"/>
    <property type="match status" value="3"/>
</dbReference>
<evidence type="ECO:0000313" key="11">
    <source>
        <dbReference type="EMBL" id="ORX61532.1"/>
    </source>
</evidence>
<dbReference type="InterPro" id="IPR050567">
    <property type="entry name" value="Mitochondrial_Carrier"/>
</dbReference>
<keyword evidence="8 9" id="KW-0472">Membrane</keyword>
<evidence type="ECO:0000256" key="8">
    <source>
        <dbReference type="ARBA" id="ARBA00023136"/>
    </source>
</evidence>
<dbReference type="OrthoDB" id="2382881at2759"/>
<evidence type="ECO:0000256" key="6">
    <source>
        <dbReference type="ARBA" id="ARBA00022989"/>
    </source>
</evidence>
<dbReference type="InterPro" id="IPR023395">
    <property type="entry name" value="MCP_dom_sf"/>
</dbReference>
<gene>
    <name evidence="11" type="ORF">DM01DRAFT_1365658</name>
</gene>